<name>A0A2K8T0Y3_9NOSO</name>
<evidence type="ECO:0000313" key="2">
    <source>
        <dbReference type="Proteomes" id="UP000232003"/>
    </source>
</evidence>
<sequence length="47" mass="5506">MYIYPKQKTYSCTENIVRKPFYNSLNTKSGINNNYGIQLNFDKAVLL</sequence>
<protein>
    <submittedName>
        <fullName evidence="1">Uncharacterized protein</fullName>
    </submittedName>
</protein>
<dbReference type="EMBL" id="CP024785">
    <property type="protein sequence ID" value="AUB41263.1"/>
    <property type="molecule type" value="Genomic_DNA"/>
</dbReference>
<dbReference type="Proteomes" id="UP000232003">
    <property type="component" value="Chromosome"/>
</dbReference>
<dbReference type="AlphaFoldDB" id="A0A2K8T0Y3"/>
<keyword evidence="2" id="KW-1185">Reference proteome</keyword>
<accession>A0A2K8T0Y3</accession>
<gene>
    <name evidence="1" type="ORF">COO91_07311</name>
</gene>
<organism evidence="1 2">
    <name type="scientific">Nostoc flagelliforme CCNUN1</name>
    <dbReference type="NCBI Taxonomy" id="2038116"/>
    <lineage>
        <taxon>Bacteria</taxon>
        <taxon>Bacillati</taxon>
        <taxon>Cyanobacteriota</taxon>
        <taxon>Cyanophyceae</taxon>
        <taxon>Nostocales</taxon>
        <taxon>Nostocaceae</taxon>
        <taxon>Nostoc</taxon>
    </lineage>
</organism>
<proteinExistence type="predicted"/>
<dbReference type="KEGG" id="nfl:COO91_07311"/>
<reference evidence="1 2" key="1">
    <citation type="submission" date="2017-11" db="EMBL/GenBank/DDBJ databases">
        <title>Complete genome of a free-living desiccation-tolerant cyanobacterium and its photosynthetic adaptation to extreme terrestrial habitat.</title>
        <authorList>
            <person name="Shang J."/>
        </authorList>
    </citation>
    <scope>NUCLEOTIDE SEQUENCE [LARGE SCALE GENOMIC DNA]</scope>
    <source>
        <strain evidence="1 2">CCNUN1</strain>
    </source>
</reference>
<evidence type="ECO:0000313" key="1">
    <source>
        <dbReference type="EMBL" id="AUB41263.1"/>
    </source>
</evidence>